<dbReference type="SUPFAM" id="SSF53067">
    <property type="entry name" value="Actin-like ATPase domain"/>
    <property type="match status" value="1"/>
</dbReference>
<comment type="caution">
    <text evidence="6">The sequence shown here is derived from an EMBL/GenBank/DDBJ whole genome shotgun (WGS) entry which is preliminary data.</text>
</comment>
<dbReference type="InterPro" id="IPR001312">
    <property type="entry name" value="Hexokinase"/>
</dbReference>
<comment type="pathway">
    <text evidence="2">Carbohydrate metabolism; hexose metabolism.</text>
</comment>
<sequence length="76" mass="8426">MVVDLDGGLYEHYSEYNKCLANTLEELLGEEVYKSFFIEHANDGSGIEAALLAASHSLYRPADSNFFGIVSHITEI</sequence>
<evidence type="ECO:0000256" key="2">
    <source>
        <dbReference type="ARBA" id="ARBA00005028"/>
    </source>
</evidence>
<keyword evidence="4" id="KW-0418">Kinase</keyword>
<dbReference type="EMBL" id="JAUESC010000004">
    <property type="protein sequence ID" value="KAK0596816.1"/>
    <property type="molecule type" value="Genomic_DNA"/>
</dbReference>
<reference evidence="6" key="1">
    <citation type="journal article" date="2022" name="Plant J.">
        <title>Strategies of tolerance reflected in two North American maple genomes.</title>
        <authorList>
            <person name="McEvoy S.L."/>
            <person name="Sezen U.U."/>
            <person name="Trouern-Trend A."/>
            <person name="McMahon S.M."/>
            <person name="Schaberg P.G."/>
            <person name="Yang J."/>
            <person name="Wegrzyn J.L."/>
            <person name="Swenson N.G."/>
        </authorList>
    </citation>
    <scope>NUCLEOTIDE SEQUENCE</scope>
    <source>
        <strain evidence="6">NS2018</strain>
    </source>
</reference>
<dbReference type="GO" id="GO:0006006">
    <property type="term" value="P:glucose metabolic process"/>
    <property type="evidence" value="ECO:0007669"/>
    <property type="project" value="TreeGrafter"/>
</dbReference>
<evidence type="ECO:0000313" key="6">
    <source>
        <dbReference type="EMBL" id="KAK0596816.1"/>
    </source>
</evidence>
<dbReference type="EC" id="2.7.1.-" evidence="4"/>
<dbReference type="PANTHER" id="PTHR19443">
    <property type="entry name" value="HEXOKINASE"/>
    <property type="match status" value="1"/>
</dbReference>
<evidence type="ECO:0000256" key="4">
    <source>
        <dbReference type="RuleBase" id="RU362007"/>
    </source>
</evidence>
<evidence type="ECO:0000256" key="1">
    <source>
        <dbReference type="ARBA" id="ARBA00004921"/>
    </source>
</evidence>
<dbReference type="GO" id="GO:0005536">
    <property type="term" value="F:D-glucose binding"/>
    <property type="evidence" value="ECO:0007669"/>
    <property type="project" value="InterPro"/>
</dbReference>
<dbReference type="Gene3D" id="3.40.367.20">
    <property type="match status" value="1"/>
</dbReference>
<dbReference type="AlphaFoldDB" id="A0AA39VZW5"/>
<keyword evidence="4" id="KW-0808">Transferase</keyword>
<proteinExistence type="inferred from homology"/>
<dbReference type="GO" id="GO:0005524">
    <property type="term" value="F:ATP binding"/>
    <property type="evidence" value="ECO:0007669"/>
    <property type="project" value="UniProtKB-UniRule"/>
</dbReference>
<dbReference type="Pfam" id="PF03727">
    <property type="entry name" value="Hexokinase_2"/>
    <property type="match status" value="1"/>
</dbReference>
<dbReference type="InterPro" id="IPR022673">
    <property type="entry name" value="Hexokinase_C"/>
</dbReference>
<comment type="pathway">
    <text evidence="1">Carbohydrate degradation.</text>
</comment>
<dbReference type="InterPro" id="IPR043129">
    <property type="entry name" value="ATPase_NBD"/>
</dbReference>
<keyword evidence="4" id="KW-0547">Nucleotide-binding</keyword>
<dbReference type="Proteomes" id="UP001168877">
    <property type="component" value="Unassembled WGS sequence"/>
</dbReference>
<feature type="domain" description="Hexokinase C-terminal" evidence="5">
    <location>
        <begin position="3"/>
        <end position="54"/>
    </location>
</feature>
<dbReference type="GO" id="GO:0005739">
    <property type="term" value="C:mitochondrion"/>
    <property type="evidence" value="ECO:0007669"/>
    <property type="project" value="TreeGrafter"/>
</dbReference>
<dbReference type="GO" id="GO:0006096">
    <property type="term" value="P:glycolytic process"/>
    <property type="evidence" value="ECO:0007669"/>
    <property type="project" value="UniProtKB-KW"/>
</dbReference>
<keyword evidence="3 4" id="KW-0324">Glycolysis</keyword>
<dbReference type="GO" id="GO:0005829">
    <property type="term" value="C:cytosol"/>
    <property type="evidence" value="ECO:0007669"/>
    <property type="project" value="TreeGrafter"/>
</dbReference>
<evidence type="ECO:0000259" key="5">
    <source>
        <dbReference type="Pfam" id="PF03727"/>
    </source>
</evidence>
<keyword evidence="4" id="KW-0067">ATP-binding</keyword>
<dbReference type="GO" id="GO:0008865">
    <property type="term" value="F:fructokinase activity"/>
    <property type="evidence" value="ECO:0007669"/>
    <property type="project" value="TreeGrafter"/>
</dbReference>
<gene>
    <name evidence="6" type="ORF">LWI29_019325</name>
</gene>
<organism evidence="6 7">
    <name type="scientific">Acer saccharum</name>
    <name type="common">Sugar maple</name>
    <dbReference type="NCBI Taxonomy" id="4024"/>
    <lineage>
        <taxon>Eukaryota</taxon>
        <taxon>Viridiplantae</taxon>
        <taxon>Streptophyta</taxon>
        <taxon>Embryophyta</taxon>
        <taxon>Tracheophyta</taxon>
        <taxon>Spermatophyta</taxon>
        <taxon>Magnoliopsida</taxon>
        <taxon>eudicotyledons</taxon>
        <taxon>Gunneridae</taxon>
        <taxon>Pentapetalae</taxon>
        <taxon>rosids</taxon>
        <taxon>malvids</taxon>
        <taxon>Sapindales</taxon>
        <taxon>Sapindaceae</taxon>
        <taxon>Hippocastanoideae</taxon>
        <taxon>Acereae</taxon>
        <taxon>Acer</taxon>
    </lineage>
</organism>
<dbReference type="PANTHER" id="PTHR19443:SF85">
    <property type="entry name" value="HEXOKINASE-1"/>
    <property type="match status" value="1"/>
</dbReference>
<keyword evidence="7" id="KW-1185">Reference proteome</keyword>
<protein>
    <recommendedName>
        <fullName evidence="4">Phosphotransferase</fullName>
        <ecNumber evidence="4">2.7.1.-</ecNumber>
    </recommendedName>
</protein>
<dbReference type="GO" id="GO:0004340">
    <property type="term" value="F:glucokinase activity"/>
    <property type="evidence" value="ECO:0007669"/>
    <property type="project" value="TreeGrafter"/>
</dbReference>
<dbReference type="GO" id="GO:0001678">
    <property type="term" value="P:intracellular glucose homeostasis"/>
    <property type="evidence" value="ECO:0007669"/>
    <property type="project" value="InterPro"/>
</dbReference>
<evidence type="ECO:0000256" key="3">
    <source>
        <dbReference type="ARBA" id="ARBA00023152"/>
    </source>
</evidence>
<evidence type="ECO:0000313" key="7">
    <source>
        <dbReference type="Proteomes" id="UP001168877"/>
    </source>
</evidence>
<accession>A0AA39VZW5</accession>
<comment type="similarity">
    <text evidence="4">Belongs to the hexokinase family.</text>
</comment>
<reference evidence="6" key="2">
    <citation type="submission" date="2023-06" db="EMBL/GenBank/DDBJ databases">
        <authorList>
            <person name="Swenson N.G."/>
            <person name="Wegrzyn J.L."/>
            <person name="Mcevoy S.L."/>
        </authorList>
    </citation>
    <scope>NUCLEOTIDE SEQUENCE</scope>
    <source>
        <strain evidence="6">NS2018</strain>
        <tissue evidence="6">Leaf</tissue>
    </source>
</reference>
<name>A0AA39VZW5_ACESA</name>